<dbReference type="PANTHER" id="PTHR42878:SF15">
    <property type="entry name" value="BACTERIOPHYTOCHROME"/>
    <property type="match status" value="1"/>
</dbReference>
<dbReference type="Gene3D" id="1.10.287.130">
    <property type="match status" value="1"/>
</dbReference>
<gene>
    <name evidence="11" type="ORF">DSM106972_036210</name>
</gene>
<dbReference type="InterPro" id="IPR011006">
    <property type="entry name" value="CheY-like_superfamily"/>
</dbReference>
<dbReference type="EMBL" id="RSCL01000008">
    <property type="protein sequence ID" value="RUT05614.1"/>
    <property type="molecule type" value="Genomic_DNA"/>
</dbReference>
<feature type="domain" description="Response regulatory" evidence="9">
    <location>
        <begin position="3"/>
        <end position="119"/>
    </location>
</feature>
<dbReference type="Pfam" id="PF02518">
    <property type="entry name" value="HATPase_c"/>
    <property type="match status" value="1"/>
</dbReference>
<keyword evidence="6" id="KW-0902">Two-component regulatory system</keyword>
<reference evidence="11" key="1">
    <citation type="submission" date="2018-12" db="EMBL/GenBank/DDBJ databases">
        <authorList>
            <person name="Will S."/>
            <person name="Neumann-Schaal M."/>
            <person name="Henke P."/>
        </authorList>
    </citation>
    <scope>NUCLEOTIDE SEQUENCE</scope>
    <source>
        <strain evidence="11">PCC 7102</strain>
    </source>
</reference>
<dbReference type="RefSeq" id="WP_127082075.1">
    <property type="nucleotide sequence ID" value="NZ_RSCL01000008.1"/>
</dbReference>
<dbReference type="Gene3D" id="3.40.50.2300">
    <property type="match status" value="1"/>
</dbReference>
<dbReference type="InterPro" id="IPR004358">
    <property type="entry name" value="Sig_transdc_His_kin-like_C"/>
</dbReference>
<dbReference type="CDD" id="cd00082">
    <property type="entry name" value="HisKA"/>
    <property type="match status" value="1"/>
</dbReference>
<evidence type="ECO:0000256" key="6">
    <source>
        <dbReference type="ARBA" id="ARBA00023012"/>
    </source>
</evidence>
<dbReference type="SUPFAM" id="SSF55874">
    <property type="entry name" value="ATPase domain of HSP90 chaperone/DNA topoisomerase II/histidine kinase"/>
    <property type="match status" value="1"/>
</dbReference>
<proteinExistence type="predicted"/>
<dbReference type="InterPro" id="IPR005467">
    <property type="entry name" value="His_kinase_dom"/>
</dbReference>
<dbReference type="InterPro" id="IPR035965">
    <property type="entry name" value="PAS-like_dom_sf"/>
</dbReference>
<dbReference type="GO" id="GO:0000156">
    <property type="term" value="F:phosphorelay response regulator activity"/>
    <property type="evidence" value="ECO:0007669"/>
    <property type="project" value="TreeGrafter"/>
</dbReference>
<keyword evidence="3 7" id="KW-0597">Phosphoprotein</keyword>
<name>A0A3S1B636_9CYAN</name>
<keyword evidence="5 11" id="KW-0418">Kinase</keyword>
<organism evidence="11 12">
    <name type="scientific">Dulcicalothrix desertica PCC 7102</name>
    <dbReference type="NCBI Taxonomy" id="232991"/>
    <lineage>
        <taxon>Bacteria</taxon>
        <taxon>Bacillati</taxon>
        <taxon>Cyanobacteriota</taxon>
        <taxon>Cyanophyceae</taxon>
        <taxon>Nostocales</taxon>
        <taxon>Calotrichaceae</taxon>
        <taxon>Dulcicalothrix</taxon>
    </lineage>
</organism>
<dbReference type="SUPFAM" id="SSF55785">
    <property type="entry name" value="PYP-like sensor domain (PAS domain)"/>
    <property type="match status" value="1"/>
</dbReference>
<dbReference type="InterPro" id="IPR000700">
    <property type="entry name" value="PAS-assoc_C"/>
</dbReference>
<dbReference type="InterPro" id="IPR036890">
    <property type="entry name" value="HATPase_C_sf"/>
</dbReference>
<dbReference type="Gene3D" id="3.30.450.20">
    <property type="entry name" value="PAS domain"/>
    <property type="match status" value="1"/>
</dbReference>
<dbReference type="SMART" id="SM00448">
    <property type="entry name" value="REC"/>
    <property type="match status" value="1"/>
</dbReference>
<feature type="modified residue" description="4-aspartylphosphate" evidence="7">
    <location>
        <position position="54"/>
    </location>
</feature>
<dbReference type="PANTHER" id="PTHR42878">
    <property type="entry name" value="TWO-COMPONENT HISTIDINE KINASE"/>
    <property type="match status" value="1"/>
</dbReference>
<comment type="caution">
    <text evidence="11">The sequence shown here is derived from an EMBL/GenBank/DDBJ whole genome shotgun (WGS) entry which is preliminary data.</text>
</comment>
<evidence type="ECO:0000256" key="1">
    <source>
        <dbReference type="ARBA" id="ARBA00000085"/>
    </source>
</evidence>
<dbReference type="AlphaFoldDB" id="A0A3S1B636"/>
<dbReference type="Pfam" id="PF00512">
    <property type="entry name" value="HisKA"/>
    <property type="match status" value="1"/>
</dbReference>
<dbReference type="InterPro" id="IPR003661">
    <property type="entry name" value="HisK_dim/P_dom"/>
</dbReference>
<dbReference type="InterPro" id="IPR050351">
    <property type="entry name" value="BphY/WalK/GraS-like"/>
</dbReference>
<evidence type="ECO:0000256" key="2">
    <source>
        <dbReference type="ARBA" id="ARBA00012438"/>
    </source>
</evidence>
<accession>A0A3S1B636</accession>
<dbReference type="SUPFAM" id="SSF47384">
    <property type="entry name" value="Homodimeric domain of signal transducing histidine kinase"/>
    <property type="match status" value="1"/>
</dbReference>
<evidence type="ECO:0000259" key="10">
    <source>
        <dbReference type="PROSITE" id="PS50113"/>
    </source>
</evidence>
<dbReference type="PROSITE" id="PS50110">
    <property type="entry name" value="RESPONSE_REGULATORY"/>
    <property type="match status" value="1"/>
</dbReference>
<dbReference type="OrthoDB" id="516853at2"/>
<dbReference type="GO" id="GO:0007234">
    <property type="term" value="P:osmosensory signaling via phosphorelay pathway"/>
    <property type="evidence" value="ECO:0007669"/>
    <property type="project" value="TreeGrafter"/>
</dbReference>
<protein>
    <recommendedName>
        <fullName evidence="2">histidine kinase</fullName>
        <ecNumber evidence="2">2.7.13.3</ecNumber>
    </recommendedName>
</protein>
<comment type="catalytic activity">
    <reaction evidence="1">
        <text>ATP + protein L-histidine = ADP + protein N-phospho-L-histidine.</text>
        <dbReference type="EC" id="2.7.13.3"/>
    </reaction>
</comment>
<feature type="domain" description="PAC" evidence="10">
    <location>
        <begin position="198"/>
        <end position="248"/>
    </location>
</feature>
<evidence type="ECO:0000259" key="9">
    <source>
        <dbReference type="PROSITE" id="PS50110"/>
    </source>
</evidence>
<sequence length="504" mass="57889">MLHVLVIDDNKADRALVIRELKREFAQIEIQEILDEKELAAAITAKQFNAVVTDYDLRWTTGLDILRTVKQLYPYCPVIMFTGTGSEEIAVEAMKSGLDDYVLKSQSKYIKLPISLRIAIERLENRRSSELLEIQLRRLLNQLQIGTFRANSNGNYIESNTVFLKLLGIDNLAQLQTRDILNIREYYSILEELPEPQQELEIELQRPDSTFIWIALSITMNEIDKEKVLDGLIEDITTRKQVELERQQLNSILEQRVIERTVELEATNRALDETNQKLIIANQDLETFSYSVSHDLRSPLRAIQGFGTILQNQQLEPERQKQYLQRIIISSQSAFRLIDDLLTYSRISRSELPLRLIDLSCVVAEVLMQLESTIQHRQATVQVEEPLPEVIGNYTILIQIISNLVNNAIKFVAPEVKPVVRIYTEYTFNKIRLWIEDNGIGIAQNYQERIFTVFTRLHSNDEYPGTGIGLAIVRKGAERLGAHVGVESQPGQGSQFWIEFSAEC</sequence>
<dbReference type="SUPFAM" id="SSF52172">
    <property type="entry name" value="CheY-like"/>
    <property type="match status" value="1"/>
</dbReference>
<evidence type="ECO:0000256" key="3">
    <source>
        <dbReference type="ARBA" id="ARBA00022553"/>
    </source>
</evidence>
<dbReference type="SMART" id="SM00388">
    <property type="entry name" value="HisKA"/>
    <property type="match status" value="1"/>
</dbReference>
<evidence type="ECO:0000313" key="11">
    <source>
        <dbReference type="EMBL" id="RUT05614.1"/>
    </source>
</evidence>
<evidence type="ECO:0000313" key="12">
    <source>
        <dbReference type="Proteomes" id="UP000271624"/>
    </source>
</evidence>
<keyword evidence="4" id="KW-0808">Transferase</keyword>
<dbReference type="Proteomes" id="UP000271624">
    <property type="component" value="Unassembled WGS sequence"/>
</dbReference>
<dbReference type="GO" id="GO:0030295">
    <property type="term" value="F:protein kinase activator activity"/>
    <property type="evidence" value="ECO:0007669"/>
    <property type="project" value="TreeGrafter"/>
</dbReference>
<dbReference type="Pfam" id="PF00072">
    <property type="entry name" value="Response_reg"/>
    <property type="match status" value="1"/>
</dbReference>
<dbReference type="Gene3D" id="3.30.565.10">
    <property type="entry name" value="Histidine kinase-like ATPase, C-terminal domain"/>
    <property type="match status" value="1"/>
</dbReference>
<keyword evidence="12" id="KW-1185">Reference proteome</keyword>
<dbReference type="CDD" id="cd00156">
    <property type="entry name" value="REC"/>
    <property type="match status" value="1"/>
</dbReference>
<evidence type="ECO:0000256" key="4">
    <source>
        <dbReference type="ARBA" id="ARBA00022679"/>
    </source>
</evidence>
<dbReference type="EC" id="2.7.13.3" evidence="2"/>
<evidence type="ECO:0000259" key="8">
    <source>
        <dbReference type="PROSITE" id="PS50109"/>
    </source>
</evidence>
<dbReference type="SMART" id="SM00387">
    <property type="entry name" value="HATPase_c"/>
    <property type="match status" value="1"/>
</dbReference>
<evidence type="ECO:0000256" key="5">
    <source>
        <dbReference type="ARBA" id="ARBA00022777"/>
    </source>
</evidence>
<dbReference type="PROSITE" id="PS50109">
    <property type="entry name" value="HIS_KIN"/>
    <property type="match status" value="1"/>
</dbReference>
<dbReference type="InterPro" id="IPR001789">
    <property type="entry name" value="Sig_transdc_resp-reg_receiver"/>
</dbReference>
<evidence type="ECO:0000256" key="7">
    <source>
        <dbReference type="PROSITE-ProRule" id="PRU00169"/>
    </source>
</evidence>
<dbReference type="InterPro" id="IPR036097">
    <property type="entry name" value="HisK_dim/P_sf"/>
</dbReference>
<feature type="domain" description="Histidine kinase" evidence="8">
    <location>
        <begin position="291"/>
        <end position="504"/>
    </location>
</feature>
<dbReference type="PROSITE" id="PS50113">
    <property type="entry name" value="PAC"/>
    <property type="match status" value="1"/>
</dbReference>
<dbReference type="GO" id="GO:0000155">
    <property type="term" value="F:phosphorelay sensor kinase activity"/>
    <property type="evidence" value="ECO:0007669"/>
    <property type="project" value="InterPro"/>
</dbReference>
<dbReference type="PRINTS" id="PR00344">
    <property type="entry name" value="BCTRLSENSOR"/>
</dbReference>
<reference evidence="11" key="2">
    <citation type="journal article" date="2019" name="Genome Biol. Evol.">
        <title>Day and night: Metabolic profiles and evolutionary relationships of six axenic non-marine cyanobacteria.</title>
        <authorList>
            <person name="Will S.E."/>
            <person name="Henke P."/>
            <person name="Boedeker C."/>
            <person name="Huang S."/>
            <person name="Brinkmann H."/>
            <person name="Rohde M."/>
            <person name="Jarek M."/>
            <person name="Friedl T."/>
            <person name="Seufert S."/>
            <person name="Schumacher M."/>
            <person name="Overmann J."/>
            <person name="Neumann-Schaal M."/>
            <person name="Petersen J."/>
        </authorList>
    </citation>
    <scope>NUCLEOTIDE SEQUENCE [LARGE SCALE GENOMIC DNA]</scope>
    <source>
        <strain evidence="11">PCC 7102</strain>
    </source>
</reference>
<dbReference type="InterPro" id="IPR003594">
    <property type="entry name" value="HATPase_dom"/>
</dbReference>